<dbReference type="EMBL" id="WHUW01000043">
    <property type="protein sequence ID" value="KAF8432121.1"/>
    <property type="molecule type" value="Genomic_DNA"/>
</dbReference>
<evidence type="ECO:0000313" key="2">
    <source>
        <dbReference type="EMBL" id="KAF8432121.1"/>
    </source>
</evidence>
<dbReference type="AlphaFoldDB" id="A0AAD4BJU7"/>
<proteinExistence type="predicted"/>
<reference evidence="2" key="2">
    <citation type="journal article" date="2020" name="Nat. Commun.">
        <title>Large-scale genome sequencing of mycorrhizal fungi provides insights into the early evolution of symbiotic traits.</title>
        <authorList>
            <person name="Miyauchi S."/>
            <person name="Kiss E."/>
            <person name="Kuo A."/>
            <person name="Drula E."/>
            <person name="Kohler A."/>
            <person name="Sanchez-Garcia M."/>
            <person name="Morin E."/>
            <person name="Andreopoulos B."/>
            <person name="Barry K.W."/>
            <person name="Bonito G."/>
            <person name="Buee M."/>
            <person name="Carver A."/>
            <person name="Chen C."/>
            <person name="Cichocki N."/>
            <person name="Clum A."/>
            <person name="Culley D."/>
            <person name="Crous P.W."/>
            <person name="Fauchery L."/>
            <person name="Girlanda M."/>
            <person name="Hayes R.D."/>
            <person name="Keri Z."/>
            <person name="LaButti K."/>
            <person name="Lipzen A."/>
            <person name="Lombard V."/>
            <person name="Magnuson J."/>
            <person name="Maillard F."/>
            <person name="Murat C."/>
            <person name="Nolan M."/>
            <person name="Ohm R.A."/>
            <person name="Pangilinan J."/>
            <person name="Pereira M.F."/>
            <person name="Perotto S."/>
            <person name="Peter M."/>
            <person name="Pfister S."/>
            <person name="Riley R."/>
            <person name="Sitrit Y."/>
            <person name="Stielow J.B."/>
            <person name="Szollosi G."/>
            <person name="Zifcakova L."/>
            <person name="Stursova M."/>
            <person name="Spatafora J.W."/>
            <person name="Tedersoo L."/>
            <person name="Vaario L.M."/>
            <person name="Yamada A."/>
            <person name="Yan M."/>
            <person name="Wang P."/>
            <person name="Xu J."/>
            <person name="Bruns T."/>
            <person name="Baldrian P."/>
            <person name="Vilgalys R."/>
            <person name="Dunand C."/>
            <person name="Henrissat B."/>
            <person name="Grigoriev I.V."/>
            <person name="Hibbett D."/>
            <person name="Nagy L.G."/>
            <person name="Martin F.M."/>
        </authorList>
    </citation>
    <scope>NUCLEOTIDE SEQUENCE</scope>
    <source>
        <strain evidence="2">BED1</strain>
    </source>
</reference>
<protein>
    <submittedName>
        <fullName evidence="2">Uncharacterized protein</fullName>
    </submittedName>
</protein>
<feature type="region of interest" description="Disordered" evidence="1">
    <location>
        <begin position="1"/>
        <end position="34"/>
    </location>
</feature>
<keyword evidence="3" id="KW-1185">Reference proteome</keyword>
<evidence type="ECO:0000256" key="1">
    <source>
        <dbReference type="SAM" id="MobiDB-lite"/>
    </source>
</evidence>
<organism evidence="2 3">
    <name type="scientific">Boletus edulis BED1</name>
    <dbReference type="NCBI Taxonomy" id="1328754"/>
    <lineage>
        <taxon>Eukaryota</taxon>
        <taxon>Fungi</taxon>
        <taxon>Dikarya</taxon>
        <taxon>Basidiomycota</taxon>
        <taxon>Agaricomycotina</taxon>
        <taxon>Agaricomycetes</taxon>
        <taxon>Agaricomycetidae</taxon>
        <taxon>Boletales</taxon>
        <taxon>Boletineae</taxon>
        <taxon>Boletaceae</taxon>
        <taxon>Boletoideae</taxon>
        <taxon>Boletus</taxon>
    </lineage>
</organism>
<sequence>MVVPPLEHGTVRTRVEKKSRGGGEKGQGSGDRAETVVEEALEQYMSEEGAASESGKFGDEAILVDGMVEKTKSQRRQERKWWYRRRTGASKESTLGEEMGDQMGDAGQPGELGCWVDVWSIEISSSFQRMMDVHHHAYCGV</sequence>
<feature type="compositionally biased region" description="Basic and acidic residues" evidence="1">
    <location>
        <begin position="9"/>
        <end position="23"/>
    </location>
</feature>
<accession>A0AAD4BJU7</accession>
<comment type="caution">
    <text evidence="2">The sequence shown here is derived from an EMBL/GenBank/DDBJ whole genome shotgun (WGS) entry which is preliminary data.</text>
</comment>
<dbReference type="Proteomes" id="UP001194468">
    <property type="component" value="Unassembled WGS sequence"/>
</dbReference>
<evidence type="ECO:0000313" key="3">
    <source>
        <dbReference type="Proteomes" id="UP001194468"/>
    </source>
</evidence>
<name>A0AAD4BJU7_BOLED</name>
<reference evidence="2" key="1">
    <citation type="submission" date="2019-10" db="EMBL/GenBank/DDBJ databases">
        <authorList>
            <consortium name="DOE Joint Genome Institute"/>
            <person name="Kuo A."/>
            <person name="Miyauchi S."/>
            <person name="Kiss E."/>
            <person name="Drula E."/>
            <person name="Kohler A."/>
            <person name="Sanchez-Garcia M."/>
            <person name="Andreopoulos B."/>
            <person name="Barry K.W."/>
            <person name="Bonito G."/>
            <person name="Buee M."/>
            <person name="Carver A."/>
            <person name="Chen C."/>
            <person name="Cichocki N."/>
            <person name="Clum A."/>
            <person name="Culley D."/>
            <person name="Crous P.W."/>
            <person name="Fauchery L."/>
            <person name="Girlanda M."/>
            <person name="Hayes R."/>
            <person name="Keri Z."/>
            <person name="LaButti K."/>
            <person name="Lipzen A."/>
            <person name="Lombard V."/>
            <person name="Magnuson J."/>
            <person name="Maillard F."/>
            <person name="Morin E."/>
            <person name="Murat C."/>
            <person name="Nolan M."/>
            <person name="Ohm R."/>
            <person name="Pangilinan J."/>
            <person name="Pereira M."/>
            <person name="Perotto S."/>
            <person name="Peter M."/>
            <person name="Riley R."/>
            <person name="Sitrit Y."/>
            <person name="Stielow B."/>
            <person name="Szollosi G."/>
            <person name="Zifcakova L."/>
            <person name="Stursova M."/>
            <person name="Spatafora J.W."/>
            <person name="Tedersoo L."/>
            <person name="Vaario L.-M."/>
            <person name="Yamada A."/>
            <person name="Yan M."/>
            <person name="Wang P."/>
            <person name="Xu J."/>
            <person name="Bruns T."/>
            <person name="Baldrian P."/>
            <person name="Vilgalys R."/>
            <person name="Henrissat B."/>
            <person name="Grigoriev I.V."/>
            <person name="Hibbett D."/>
            <person name="Nagy L.G."/>
            <person name="Martin F.M."/>
        </authorList>
    </citation>
    <scope>NUCLEOTIDE SEQUENCE</scope>
    <source>
        <strain evidence="2">BED1</strain>
    </source>
</reference>
<gene>
    <name evidence="2" type="ORF">L210DRAFT_3507606</name>
</gene>